<comment type="caution">
    <text evidence="7">The sequence shown here is derived from an EMBL/GenBank/DDBJ whole genome shotgun (WGS) entry which is preliminary data.</text>
</comment>
<dbReference type="PANTHER" id="PTHR33217">
    <property type="entry name" value="TRANSPOSASE FOR INSERTION SEQUENCE ELEMENT IS1081"/>
    <property type="match status" value="1"/>
</dbReference>
<evidence type="ECO:0000256" key="4">
    <source>
        <dbReference type="ARBA" id="ARBA00023125"/>
    </source>
</evidence>
<dbReference type="EMBL" id="QOVG01000021">
    <property type="protein sequence ID" value="NDK40287.1"/>
    <property type="molecule type" value="Genomic_DNA"/>
</dbReference>
<evidence type="ECO:0000256" key="1">
    <source>
        <dbReference type="ARBA" id="ARBA00002190"/>
    </source>
</evidence>
<gene>
    <name evidence="7" type="ORF">DT603_15735</name>
</gene>
<keyword evidence="5 6" id="KW-0233">DNA recombination</keyword>
<dbReference type="PANTHER" id="PTHR33217:SF8">
    <property type="entry name" value="MUTATOR FAMILY TRANSPOSASE"/>
    <property type="match status" value="1"/>
</dbReference>
<evidence type="ECO:0000313" key="8">
    <source>
        <dbReference type="Proteomes" id="UP001429354"/>
    </source>
</evidence>
<evidence type="ECO:0000256" key="2">
    <source>
        <dbReference type="ARBA" id="ARBA00010961"/>
    </source>
</evidence>
<feature type="non-terminal residue" evidence="7">
    <location>
        <position position="249"/>
    </location>
</feature>
<dbReference type="NCBIfam" id="NF033543">
    <property type="entry name" value="transpos_IS256"/>
    <property type="match status" value="1"/>
</dbReference>
<organism evidence="7 8">
    <name type="scientific">Pseudoxanthomonas gei</name>
    <dbReference type="NCBI Taxonomy" id="1383030"/>
    <lineage>
        <taxon>Bacteria</taxon>
        <taxon>Pseudomonadati</taxon>
        <taxon>Pseudomonadota</taxon>
        <taxon>Gammaproteobacteria</taxon>
        <taxon>Lysobacterales</taxon>
        <taxon>Lysobacteraceae</taxon>
        <taxon>Pseudoxanthomonas</taxon>
    </lineage>
</organism>
<dbReference type="PROSITE" id="PS01007">
    <property type="entry name" value="TRANSPOSASE_MUTATOR"/>
    <property type="match status" value="1"/>
</dbReference>
<evidence type="ECO:0000256" key="5">
    <source>
        <dbReference type="ARBA" id="ARBA00023172"/>
    </source>
</evidence>
<dbReference type="InterPro" id="IPR001207">
    <property type="entry name" value="Transposase_mutator"/>
</dbReference>
<keyword evidence="4 6" id="KW-0238">DNA-binding</keyword>
<name>A0ABX0AFB0_9GAMM</name>
<dbReference type="Pfam" id="PF00872">
    <property type="entry name" value="Transposase_mut"/>
    <property type="match status" value="1"/>
</dbReference>
<keyword evidence="3 6" id="KW-0815">Transposition</keyword>
<proteinExistence type="inferred from homology"/>
<accession>A0ABX0AFB0</accession>
<evidence type="ECO:0000313" key="7">
    <source>
        <dbReference type="EMBL" id="NDK40287.1"/>
    </source>
</evidence>
<evidence type="ECO:0000256" key="3">
    <source>
        <dbReference type="ARBA" id="ARBA00022578"/>
    </source>
</evidence>
<keyword evidence="8" id="KW-1185">Reference proteome</keyword>
<feature type="non-terminal residue" evidence="7">
    <location>
        <position position="1"/>
    </location>
</feature>
<protein>
    <recommendedName>
        <fullName evidence="6">Mutator family transposase</fullName>
    </recommendedName>
</protein>
<sequence length="249" mass="28466">LDNRILSLYSKGMSYEDIQEHLEDLYGLQISTGHLSTITDKILPVVEQWRSRPLEPVYAFVWLDAVHFKVRQDGKVISKAAYNILAIDLQGRKDLLGIYIGDAESARFWLSVLTDLQARGVKDLLICSIDNLSGFGDAIETVYPKADVQLCLVHQVRTSMRYVVSKDQKAVAADLKPIYQSANVAGAEQKLADFIDRWGHKYPLVVESWQRNWLRLTRFFEYPAAIRKVVYTTNTVEGFHRQIRCVTKS</sequence>
<comment type="similarity">
    <text evidence="2 6">Belongs to the transposase mutator family.</text>
</comment>
<comment type="function">
    <text evidence="1 6">Required for the transposition of the insertion element.</text>
</comment>
<reference evidence="7 8" key="1">
    <citation type="submission" date="2018-07" db="EMBL/GenBank/DDBJ databases">
        <title>Whole genome Sequencing of Pseudoxanthomonas gei KCTC 32298 (T).</title>
        <authorList>
            <person name="Kumar S."/>
            <person name="Bansal K."/>
            <person name="Kaur A."/>
            <person name="Patil P."/>
            <person name="Sharma S."/>
            <person name="Patil P.B."/>
        </authorList>
    </citation>
    <scope>NUCLEOTIDE SEQUENCE [LARGE SCALE GENOMIC DNA]</scope>
    <source>
        <strain evidence="7 8">KCTC 32298</strain>
    </source>
</reference>
<evidence type="ECO:0000256" key="6">
    <source>
        <dbReference type="RuleBase" id="RU365089"/>
    </source>
</evidence>
<keyword evidence="6" id="KW-0814">Transposable element</keyword>
<dbReference type="Proteomes" id="UP001429354">
    <property type="component" value="Unassembled WGS sequence"/>
</dbReference>